<dbReference type="EMBL" id="MHHR01000008">
    <property type="protein sequence ID" value="OGY34899.1"/>
    <property type="molecule type" value="Genomic_DNA"/>
</dbReference>
<dbReference type="GO" id="GO:0000287">
    <property type="term" value="F:magnesium ion binding"/>
    <property type="evidence" value="ECO:0007669"/>
    <property type="project" value="UniProtKB-UniRule"/>
</dbReference>
<sequence>MAEERLEEIRAQRISKRAQMIADGQLPYPSEVRRTHTIAQTIEQFDALIQSEETVMLLGRVNSVRSHGAIAFLDIADESSKIQLQATKELLGERFEQIIAVDSGDFIEATGTATLSRRGEKTILITNILMASKAIRPVPNTWFGLKDIEVRSRQRELDLLANPETKEVARKRSKILHFIRTYLTEKDFIEVETPILQPIPGGTLAEPFTTHHNALDADLYLRIAPELYLKRLLVGGFEKVFEIGKNFRNEGVDKSHNPEFTMLEFYWAYADYEDLMDMAEELLSGAAHAITGSFDVPWGDSTISFKGPFARYSYTELIKERTGIDVMQEKDPAVYKAAFKKHGITPPEADTYGKLVDELYKEVVRPTLHNPTILYDYPIELVPLAKKKASNPNIAEMFQLVIAGMELVKAYTELNDPIEQRERFEQQQAERDGGNKEAHVIDENYLRAMEYGMPPAAGFGLGIDRLAMLLTNTPHLRDTILFPLLKTEE</sequence>
<organism evidence="9 10">
    <name type="scientific">Candidatus Andersenbacteria bacterium RIFCSPHIGHO2_12_FULL_45_11</name>
    <dbReference type="NCBI Taxonomy" id="1797281"/>
    <lineage>
        <taxon>Bacteria</taxon>
        <taxon>Candidatus Anderseniibacteriota</taxon>
    </lineage>
</organism>
<dbReference type="Pfam" id="PF01336">
    <property type="entry name" value="tRNA_anti-codon"/>
    <property type="match status" value="1"/>
</dbReference>
<dbReference type="PRINTS" id="PR00982">
    <property type="entry name" value="TRNASYNTHLYS"/>
</dbReference>
<proteinExistence type="inferred from homology"/>
<comment type="subunit">
    <text evidence="6">Homodimer.</text>
</comment>
<evidence type="ECO:0000313" key="10">
    <source>
        <dbReference type="Proteomes" id="UP000177528"/>
    </source>
</evidence>
<dbReference type="NCBIfam" id="TIGR00499">
    <property type="entry name" value="lysS_bact"/>
    <property type="match status" value="1"/>
</dbReference>
<gene>
    <name evidence="6" type="primary">lysS</name>
    <name evidence="9" type="ORF">A3D99_04705</name>
</gene>
<evidence type="ECO:0000256" key="4">
    <source>
        <dbReference type="ARBA" id="ARBA00023146"/>
    </source>
</evidence>
<evidence type="ECO:0000256" key="3">
    <source>
        <dbReference type="ARBA" id="ARBA00022840"/>
    </source>
</evidence>
<evidence type="ECO:0000256" key="6">
    <source>
        <dbReference type="HAMAP-Rule" id="MF_00252"/>
    </source>
</evidence>
<comment type="catalytic activity">
    <reaction evidence="5 6 7">
        <text>tRNA(Lys) + L-lysine + ATP = L-lysyl-tRNA(Lys) + AMP + diphosphate</text>
        <dbReference type="Rhea" id="RHEA:20792"/>
        <dbReference type="Rhea" id="RHEA-COMP:9696"/>
        <dbReference type="Rhea" id="RHEA-COMP:9697"/>
        <dbReference type="ChEBI" id="CHEBI:30616"/>
        <dbReference type="ChEBI" id="CHEBI:32551"/>
        <dbReference type="ChEBI" id="CHEBI:33019"/>
        <dbReference type="ChEBI" id="CHEBI:78442"/>
        <dbReference type="ChEBI" id="CHEBI:78529"/>
        <dbReference type="ChEBI" id="CHEBI:456215"/>
        <dbReference type="EC" id="6.1.1.6"/>
    </reaction>
</comment>
<comment type="caution">
    <text evidence="6">Lacks conserved residue(s) required for the propagation of feature annotation.</text>
</comment>
<dbReference type="InterPro" id="IPR044136">
    <property type="entry name" value="Lys-tRNA-ligase_II_N"/>
</dbReference>
<keyword evidence="6" id="KW-0648">Protein biosynthesis</keyword>
<dbReference type="Gene3D" id="3.30.930.10">
    <property type="entry name" value="Bira Bifunctional Protein, Domain 2"/>
    <property type="match status" value="1"/>
</dbReference>
<protein>
    <recommendedName>
        <fullName evidence="6">Lysine--tRNA ligase</fullName>
        <ecNumber evidence="6">6.1.1.6</ecNumber>
    </recommendedName>
    <alternativeName>
        <fullName evidence="6">Lysyl-tRNA synthetase</fullName>
        <shortName evidence="6">LysRS</shortName>
    </alternativeName>
</protein>
<dbReference type="InterPro" id="IPR012340">
    <property type="entry name" value="NA-bd_OB-fold"/>
</dbReference>
<dbReference type="InterPro" id="IPR006195">
    <property type="entry name" value="aa-tRNA-synth_II"/>
</dbReference>
<accession>A0A1G1X4H3</accession>
<dbReference type="InterPro" id="IPR002313">
    <property type="entry name" value="Lys-tRNA-ligase_II"/>
</dbReference>
<dbReference type="PROSITE" id="PS50862">
    <property type="entry name" value="AA_TRNA_LIGASE_II"/>
    <property type="match status" value="1"/>
</dbReference>
<dbReference type="CDD" id="cd04322">
    <property type="entry name" value="LysRS_N"/>
    <property type="match status" value="1"/>
</dbReference>
<evidence type="ECO:0000256" key="7">
    <source>
        <dbReference type="RuleBase" id="RU000336"/>
    </source>
</evidence>
<dbReference type="SUPFAM" id="SSF55681">
    <property type="entry name" value="Class II aaRS and biotin synthetases"/>
    <property type="match status" value="1"/>
</dbReference>
<keyword evidence="3 6" id="KW-0067">ATP-binding</keyword>
<evidence type="ECO:0000313" key="9">
    <source>
        <dbReference type="EMBL" id="OGY34899.1"/>
    </source>
</evidence>
<evidence type="ECO:0000256" key="2">
    <source>
        <dbReference type="ARBA" id="ARBA00022741"/>
    </source>
</evidence>
<evidence type="ECO:0000259" key="8">
    <source>
        <dbReference type="PROSITE" id="PS50862"/>
    </source>
</evidence>
<dbReference type="InterPro" id="IPR004365">
    <property type="entry name" value="NA-bd_OB_tRNA"/>
</dbReference>
<keyword evidence="2 6" id="KW-0547">Nucleotide-binding</keyword>
<dbReference type="Gene3D" id="2.40.50.140">
    <property type="entry name" value="Nucleic acid-binding proteins"/>
    <property type="match status" value="1"/>
</dbReference>
<comment type="cofactor">
    <cofactor evidence="6 7">
        <name>Mg(2+)</name>
        <dbReference type="ChEBI" id="CHEBI:18420"/>
    </cofactor>
    <text evidence="6 7">Binds 3 Mg(2+) ions per subunit.</text>
</comment>
<dbReference type="InterPro" id="IPR018149">
    <property type="entry name" value="Lys-tRNA-synth_II_C"/>
</dbReference>
<keyword evidence="6 7" id="KW-0479">Metal-binding</keyword>
<dbReference type="Pfam" id="PF00152">
    <property type="entry name" value="tRNA-synt_2"/>
    <property type="match status" value="1"/>
</dbReference>
<comment type="caution">
    <text evidence="9">The sequence shown here is derived from an EMBL/GenBank/DDBJ whole genome shotgun (WGS) entry which is preliminary data.</text>
</comment>
<dbReference type="HAMAP" id="MF_00252">
    <property type="entry name" value="Lys_tRNA_synth_class2"/>
    <property type="match status" value="1"/>
</dbReference>
<comment type="subcellular location">
    <subcellularLocation>
        <location evidence="6">Cytoplasm</location>
    </subcellularLocation>
</comment>
<dbReference type="GO" id="GO:0000049">
    <property type="term" value="F:tRNA binding"/>
    <property type="evidence" value="ECO:0007669"/>
    <property type="project" value="TreeGrafter"/>
</dbReference>
<feature type="binding site" evidence="6">
    <location>
        <position position="406"/>
    </location>
    <ligand>
        <name>Mg(2+)</name>
        <dbReference type="ChEBI" id="CHEBI:18420"/>
        <label>1</label>
    </ligand>
</feature>
<reference evidence="9 10" key="1">
    <citation type="journal article" date="2016" name="Nat. Commun.">
        <title>Thousands of microbial genomes shed light on interconnected biogeochemical processes in an aquifer system.</title>
        <authorList>
            <person name="Anantharaman K."/>
            <person name="Brown C.T."/>
            <person name="Hug L.A."/>
            <person name="Sharon I."/>
            <person name="Castelle C.J."/>
            <person name="Probst A.J."/>
            <person name="Thomas B.C."/>
            <person name="Singh A."/>
            <person name="Wilkins M.J."/>
            <person name="Karaoz U."/>
            <person name="Brodie E.L."/>
            <person name="Williams K.H."/>
            <person name="Hubbard S.S."/>
            <person name="Banfield J.F."/>
        </authorList>
    </citation>
    <scope>NUCLEOTIDE SEQUENCE [LARGE SCALE GENOMIC DNA]</scope>
</reference>
<dbReference type="GO" id="GO:0005524">
    <property type="term" value="F:ATP binding"/>
    <property type="evidence" value="ECO:0007669"/>
    <property type="project" value="UniProtKB-UniRule"/>
</dbReference>
<feature type="binding site" evidence="6">
    <location>
        <position position="406"/>
    </location>
    <ligand>
        <name>Mg(2+)</name>
        <dbReference type="ChEBI" id="CHEBI:18420"/>
        <label>2</label>
    </ligand>
</feature>
<feature type="domain" description="Aminoacyl-transfer RNA synthetases class-II family profile" evidence="8">
    <location>
        <begin position="172"/>
        <end position="483"/>
    </location>
</feature>
<dbReference type="GO" id="GO:0004824">
    <property type="term" value="F:lysine-tRNA ligase activity"/>
    <property type="evidence" value="ECO:0007669"/>
    <property type="project" value="UniProtKB-UniRule"/>
</dbReference>
<dbReference type="CDD" id="cd00775">
    <property type="entry name" value="LysRS_core"/>
    <property type="match status" value="1"/>
</dbReference>
<dbReference type="InterPro" id="IPR045864">
    <property type="entry name" value="aa-tRNA-synth_II/BPL/LPL"/>
</dbReference>
<evidence type="ECO:0000256" key="1">
    <source>
        <dbReference type="ARBA" id="ARBA00022598"/>
    </source>
</evidence>
<name>A0A1G1X4H3_9BACT</name>
<keyword evidence="6 7" id="KW-0460">Magnesium</keyword>
<keyword evidence="4 6" id="KW-0030">Aminoacyl-tRNA synthetase</keyword>
<keyword evidence="1 6" id="KW-0436">Ligase</keyword>
<dbReference type="GO" id="GO:0006430">
    <property type="term" value="P:lysyl-tRNA aminoacylation"/>
    <property type="evidence" value="ECO:0007669"/>
    <property type="project" value="UniProtKB-UniRule"/>
</dbReference>
<evidence type="ECO:0000256" key="5">
    <source>
        <dbReference type="ARBA" id="ARBA00048573"/>
    </source>
</evidence>
<dbReference type="AlphaFoldDB" id="A0A1G1X4H3"/>
<dbReference type="EC" id="6.1.1.6" evidence="6"/>
<dbReference type="Proteomes" id="UP000177528">
    <property type="component" value="Unassembled WGS sequence"/>
</dbReference>
<dbReference type="PANTHER" id="PTHR42918:SF6">
    <property type="entry name" value="ELONGATION FACTOR P--(R)-BETA-LYSINE LIGASE"/>
    <property type="match status" value="1"/>
</dbReference>
<dbReference type="SUPFAM" id="SSF50249">
    <property type="entry name" value="Nucleic acid-binding proteins"/>
    <property type="match status" value="1"/>
</dbReference>
<dbReference type="InterPro" id="IPR004364">
    <property type="entry name" value="Aa-tRNA-synt_II"/>
</dbReference>
<dbReference type="NCBIfam" id="NF001756">
    <property type="entry name" value="PRK00484.1"/>
    <property type="match status" value="1"/>
</dbReference>
<dbReference type="GO" id="GO:0005829">
    <property type="term" value="C:cytosol"/>
    <property type="evidence" value="ECO:0007669"/>
    <property type="project" value="TreeGrafter"/>
</dbReference>
<dbReference type="PANTHER" id="PTHR42918">
    <property type="entry name" value="LYSYL-TRNA SYNTHETASE"/>
    <property type="match status" value="1"/>
</dbReference>
<keyword evidence="6" id="KW-0963">Cytoplasm</keyword>
<comment type="similarity">
    <text evidence="6">Belongs to the class-II aminoacyl-tRNA synthetase family.</text>
</comment>